<evidence type="ECO:0000313" key="3">
    <source>
        <dbReference type="Proteomes" id="UP001381693"/>
    </source>
</evidence>
<evidence type="ECO:0000313" key="2">
    <source>
        <dbReference type="EMBL" id="KAK7065837.1"/>
    </source>
</evidence>
<feature type="region of interest" description="Disordered" evidence="1">
    <location>
        <begin position="41"/>
        <end position="76"/>
    </location>
</feature>
<reference evidence="2 3" key="1">
    <citation type="submission" date="2023-11" db="EMBL/GenBank/DDBJ databases">
        <title>Halocaridina rubra genome assembly.</title>
        <authorList>
            <person name="Smith C."/>
        </authorList>
    </citation>
    <scope>NUCLEOTIDE SEQUENCE [LARGE SCALE GENOMIC DNA]</scope>
    <source>
        <strain evidence="2">EP-1</strain>
        <tissue evidence="2">Whole</tissue>
    </source>
</reference>
<feature type="compositionally biased region" description="Basic and acidic residues" evidence="1">
    <location>
        <begin position="50"/>
        <end position="76"/>
    </location>
</feature>
<protein>
    <submittedName>
        <fullName evidence="2">Uncharacterized protein</fullName>
    </submittedName>
</protein>
<name>A0AAN8WIU4_HALRR</name>
<dbReference type="PANTHER" id="PTHR16036">
    <property type="entry name" value="ANKYRIN REPEAT AND ZINC FINGER DOMAIN-CONTAINING PROTEIN 1"/>
    <property type="match status" value="1"/>
</dbReference>
<organism evidence="2 3">
    <name type="scientific">Halocaridina rubra</name>
    <name type="common">Hawaiian red shrimp</name>
    <dbReference type="NCBI Taxonomy" id="373956"/>
    <lineage>
        <taxon>Eukaryota</taxon>
        <taxon>Metazoa</taxon>
        <taxon>Ecdysozoa</taxon>
        <taxon>Arthropoda</taxon>
        <taxon>Crustacea</taxon>
        <taxon>Multicrustacea</taxon>
        <taxon>Malacostraca</taxon>
        <taxon>Eumalacostraca</taxon>
        <taxon>Eucarida</taxon>
        <taxon>Decapoda</taxon>
        <taxon>Pleocyemata</taxon>
        <taxon>Caridea</taxon>
        <taxon>Atyoidea</taxon>
        <taxon>Atyidae</taxon>
        <taxon>Halocaridina</taxon>
    </lineage>
</organism>
<dbReference type="PANTHER" id="PTHR16036:SF2">
    <property type="entry name" value="TRNA ENDONUCLEASE ANKZF1"/>
    <property type="match status" value="1"/>
</dbReference>
<dbReference type="EMBL" id="JAXCGZ010019760">
    <property type="protein sequence ID" value="KAK7065837.1"/>
    <property type="molecule type" value="Genomic_DNA"/>
</dbReference>
<accession>A0AAN8WIU4</accession>
<comment type="caution">
    <text evidence="2">The sequence shown here is derived from an EMBL/GenBank/DDBJ whole genome shotgun (WGS) entry which is preliminary data.</text>
</comment>
<proteinExistence type="predicted"/>
<evidence type="ECO:0000256" key="1">
    <source>
        <dbReference type="SAM" id="MobiDB-lite"/>
    </source>
</evidence>
<keyword evidence="3" id="KW-1185">Reference proteome</keyword>
<sequence>MAEYPDKYDYKKANIPSPLTAEQEAENVAKLLDKKKAKRLAQQAKLKKKHQEEKERKIEEAEKKRFLELSDREKEP</sequence>
<dbReference type="GO" id="GO:0036503">
    <property type="term" value="P:ERAD pathway"/>
    <property type="evidence" value="ECO:0007669"/>
    <property type="project" value="TreeGrafter"/>
</dbReference>
<gene>
    <name evidence="2" type="ORF">SK128_025869</name>
</gene>
<dbReference type="AlphaFoldDB" id="A0AAN8WIU4"/>
<dbReference type="Proteomes" id="UP001381693">
    <property type="component" value="Unassembled WGS sequence"/>
</dbReference>
<dbReference type="InterPro" id="IPR047139">
    <property type="entry name" value="ANKZ1/VMS1"/>
</dbReference>